<name>A0ABP6YDZ8_9ACTN</name>
<dbReference type="PROSITE" id="PS52004">
    <property type="entry name" value="KS3_2"/>
    <property type="match status" value="1"/>
</dbReference>
<reference evidence="6" key="1">
    <citation type="journal article" date="2019" name="Int. J. Syst. Evol. Microbiol.">
        <title>The Global Catalogue of Microorganisms (GCM) 10K type strain sequencing project: providing services to taxonomists for standard genome sequencing and annotation.</title>
        <authorList>
            <consortium name="The Broad Institute Genomics Platform"/>
            <consortium name="The Broad Institute Genome Sequencing Center for Infectious Disease"/>
            <person name="Wu L."/>
            <person name="Ma J."/>
        </authorList>
    </citation>
    <scope>NUCLEOTIDE SEQUENCE [LARGE SCALE GENOMIC DNA]</scope>
    <source>
        <strain evidence="6">JCM 17326</strain>
    </source>
</reference>
<dbReference type="NCBIfam" id="NF005589">
    <property type="entry name" value="PRK07314.1"/>
    <property type="match status" value="1"/>
</dbReference>
<evidence type="ECO:0000313" key="5">
    <source>
        <dbReference type="EMBL" id="GAA3579112.1"/>
    </source>
</evidence>
<dbReference type="InterPro" id="IPR014031">
    <property type="entry name" value="Ketoacyl_synth_C"/>
</dbReference>
<sequence>MAARRRVAVTGMGVRTPAGAHPKELWNALLSGRSTARRITSFDTEGLGVGFACEVPDLDEETYLTPKEVRRLDRAARLAVCAAGDALADAGAVRTPAARRAVVTGSSFGGMRTTEATLFDGRHPGRGNPGPLYMPQIMHNAPAAAISIRFQAAGPSLSVATACASGADAIGAGARLIRDGSADLVIAGGTEACVTATVLMAFDRCGALSRRNDAPERAGRPFDVERDGFVLAEGAAFAILESLEHALRRDARVHAELAGYGACSDAYHLTAPSAQGEGAYRCMRAALSDAGLAADEIAHVSAHGTGTRLNDLGEAQAIGRLFGSVRVPVTAAKGVTGHAIGATGAIEAVAAVLAMGELTIPPIANLETPDPKCDINVVRKVRSMPPGPVMSNSFGFGGHNASLIFAPI</sequence>
<dbReference type="InterPro" id="IPR018201">
    <property type="entry name" value="Ketoacyl_synth_AS"/>
</dbReference>
<keyword evidence="6" id="KW-1185">Reference proteome</keyword>
<dbReference type="Gene3D" id="3.40.47.10">
    <property type="match status" value="2"/>
</dbReference>
<dbReference type="EMBL" id="BAABDQ010000018">
    <property type="protein sequence ID" value="GAA3579112.1"/>
    <property type="molecule type" value="Genomic_DNA"/>
</dbReference>
<dbReference type="PANTHER" id="PTHR11712">
    <property type="entry name" value="POLYKETIDE SYNTHASE-RELATED"/>
    <property type="match status" value="1"/>
</dbReference>
<accession>A0ABP6YDZ8</accession>
<keyword evidence="2 3" id="KW-0808">Transferase</keyword>
<organism evidence="5 6">
    <name type="scientific">Nonomuraea rosea</name>
    <dbReference type="NCBI Taxonomy" id="638574"/>
    <lineage>
        <taxon>Bacteria</taxon>
        <taxon>Bacillati</taxon>
        <taxon>Actinomycetota</taxon>
        <taxon>Actinomycetes</taxon>
        <taxon>Streptosporangiales</taxon>
        <taxon>Streptosporangiaceae</taxon>
        <taxon>Nonomuraea</taxon>
    </lineage>
</organism>
<protein>
    <submittedName>
        <fullName evidence="5">Beta-ketoacyl-ACP synthase II</fullName>
    </submittedName>
</protein>
<dbReference type="InterPro" id="IPR016039">
    <property type="entry name" value="Thiolase-like"/>
</dbReference>
<evidence type="ECO:0000256" key="2">
    <source>
        <dbReference type="ARBA" id="ARBA00022679"/>
    </source>
</evidence>
<gene>
    <name evidence="5" type="primary">fabF_2</name>
    <name evidence="5" type="ORF">GCM10022419_070710</name>
</gene>
<dbReference type="PROSITE" id="PS00606">
    <property type="entry name" value="KS3_1"/>
    <property type="match status" value="1"/>
</dbReference>
<dbReference type="PANTHER" id="PTHR11712:SF347">
    <property type="entry name" value="BETA KETOACYL-ACYL CARRIER PROTEIN SYNTHASE"/>
    <property type="match status" value="1"/>
</dbReference>
<dbReference type="RefSeq" id="WP_345568656.1">
    <property type="nucleotide sequence ID" value="NZ_BAABDQ010000018.1"/>
</dbReference>
<comment type="caution">
    <text evidence="5">The sequence shown here is derived from an EMBL/GenBank/DDBJ whole genome shotgun (WGS) entry which is preliminary data.</text>
</comment>
<proteinExistence type="inferred from homology"/>
<dbReference type="SMART" id="SM00825">
    <property type="entry name" value="PKS_KS"/>
    <property type="match status" value="1"/>
</dbReference>
<evidence type="ECO:0000259" key="4">
    <source>
        <dbReference type="PROSITE" id="PS52004"/>
    </source>
</evidence>
<dbReference type="InterPro" id="IPR020841">
    <property type="entry name" value="PKS_Beta-ketoAc_synthase_dom"/>
</dbReference>
<dbReference type="Pfam" id="PF00109">
    <property type="entry name" value="ketoacyl-synt"/>
    <property type="match status" value="1"/>
</dbReference>
<dbReference type="CDD" id="cd00834">
    <property type="entry name" value="KAS_I_II"/>
    <property type="match status" value="1"/>
</dbReference>
<dbReference type="Pfam" id="PF02801">
    <property type="entry name" value="Ketoacyl-synt_C"/>
    <property type="match status" value="1"/>
</dbReference>
<evidence type="ECO:0000256" key="3">
    <source>
        <dbReference type="RuleBase" id="RU003694"/>
    </source>
</evidence>
<dbReference type="Proteomes" id="UP001500630">
    <property type="component" value="Unassembled WGS sequence"/>
</dbReference>
<evidence type="ECO:0000313" key="6">
    <source>
        <dbReference type="Proteomes" id="UP001500630"/>
    </source>
</evidence>
<dbReference type="SUPFAM" id="SSF53901">
    <property type="entry name" value="Thiolase-like"/>
    <property type="match status" value="2"/>
</dbReference>
<evidence type="ECO:0000256" key="1">
    <source>
        <dbReference type="ARBA" id="ARBA00008467"/>
    </source>
</evidence>
<dbReference type="InterPro" id="IPR000794">
    <property type="entry name" value="Beta-ketoacyl_synthase"/>
</dbReference>
<feature type="domain" description="Ketosynthase family 3 (KS3)" evidence="4">
    <location>
        <begin position="4"/>
        <end position="407"/>
    </location>
</feature>
<dbReference type="InterPro" id="IPR014030">
    <property type="entry name" value="Ketoacyl_synth_N"/>
</dbReference>
<comment type="similarity">
    <text evidence="1 3">Belongs to the thiolase-like superfamily. Beta-ketoacyl-ACP synthases family.</text>
</comment>